<reference evidence="22" key="1">
    <citation type="submission" date="2025-08" db="UniProtKB">
        <authorList>
            <consortium name="RefSeq"/>
        </authorList>
    </citation>
    <scope>IDENTIFICATION</scope>
    <source>
        <tissue evidence="22">Liver</tissue>
    </source>
</reference>
<dbReference type="Gene3D" id="3.10.100.10">
    <property type="entry name" value="Mannose-Binding Protein A, subunit A"/>
    <property type="match status" value="1"/>
</dbReference>
<organism evidence="21 22">
    <name type="scientific">Python bivittatus</name>
    <name type="common">Burmese python</name>
    <name type="synonym">Python molurus bivittatus</name>
    <dbReference type="NCBI Taxonomy" id="176946"/>
    <lineage>
        <taxon>Eukaryota</taxon>
        <taxon>Metazoa</taxon>
        <taxon>Chordata</taxon>
        <taxon>Craniata</taxon>
        <taxon>Vertebrata</taxon>
        <taxon>Euteleostomi</taxon>
        <taxon>Lepidosauria</taxon>
        <taxon>Squamata</taxon>
        <taxon>Bifurcata</taxon>
        <taxon>Unidentata</taxon>
        <taxon>Episquamata</taxon>
        <taxon>Toxicofera</taxon>
        <taxon>Serpentes</taxon>
        <taxon>Henophidia</taxon>
        <taxon>Pythonidae</taxon>
        <taxon>Python</taxon>
    </lineage>
</organism>
<sequence length="237" mass="26617">MGARSPASYPAYLLSGFLLAAALPPQGADACPSIAWISFQKSCYALLQGSSEVYSMDDARELCQGNASGADIISINSKDENTFIQSSFCSNWHGPEYISLGMFFDTDDDIFKWYDDSKVNFTNWIEEESHNELLNTCATMHTASGGWEKVSCEHLPLTKILCETTVLYEKTHLFETAWITIIVIMSTIIVSMSAAFLWFLYQRRISSRPRCTIHNSITQVPCDSETFLIDEEDEYSA</sequence>
<evidence type="ECO:0000313" key="22">
    <source>
        <dbReference type="RefSeq" id="XP_015747062.1"/>
    </source>
</evidence>
<evidence type="ECO:0000256" key="18">
    <source>
        <dbReference type="SAM" id="Phobius"/>
    </source>
</evidence>
<evidence type="ECO:0000256" key="9">
    <source>
        <dbReference type="ARBA" id="ARBA00022734"/>
    </source>
</evidence>
<feature type="signal peptide" evidence="19">
    <location>
        <begin position="1"/>
        <end position="30"/>
    </location>
</feature>
<keyword evidence="10 18" id="KW-1133">Transmembrane helix</keyword>
<keyword evidence="6" id="KW-0964">Secreted</keyword>
<dbReference type="InterPro" id="IPR016186">
    <property type="entry name" value="C-type_lectin-like/link_sf"/>
</dbReference>
<dbReference type="GO" id="GO:0030246">
    <property type="term" value="F:carbohydrate binding"/>
    <property type="evidence" value="ECO:0007669"/>
    <property type="project" value="UniProtKB-KW"/>
</dbReference>
<feature type="transmembrane region" description="Helical" evidence="18">
    <location>
        <begin position="177"/>
        <end position="200"/>
    </location>
</feature>
<comment type="subcellular location">
    <subcellularLocation>
        <location evidence="2">Cell projection</location>
        <location evidence="2">Filopodium</location>
    </subcellularLocation>
    <subcellularLocation>
        <location evidence="3">Cytoplasm</location>
        <location evidence="3">Cell cortex</location>
    </subcellularLocation>
    <subcellularLocation>
        <location evidence="1">Membrane</location>
        <topology evidence="1">Single-pass type I membrane protein</topology>
    </subcellularLocation>
    <subcellularLocation>
        <location evidence="4">Secreted</location>
    </subcellularLocation>
</comment>
<dbReference type="CTD" id="9936"/>
<feature type="domain" description="C-type lectin" evidence="20">
    <location>
        <begin position="39"/>
        <end position="153"/>
    </location>
</feature>
<dbReference type="PROSITE" id="PS50041">
    <property type="entry name" value="C_TYPE_LECTIN_2"/>
    <property type="match status" value="1"/>
</dbReference>
<dbReference type="GO" id="GO:0030175">
    <property type="term" value="C:filopodium"/>
    <property type="evidence" value="ECO:0007669"/>
    <property type="project" value="UniProtKB-SubCell"/>
</dbReference>
<evidence type="ECO:0000256" key="19">
    <source>
        <dbReference type="SAM" id="SignalP"/>
    </source>
</evidence>
<dbReference type="FunFam" id="3.10.100.10:FF:000082">
    <property type="entry name" value="CD302 antigen isoform X2"/>
    <property type="match status" value="1"/>
</dbReference>
<dbReference type="InterPro" id="IPR001304">
    <property type="entry name" value="C-type_lectin-like"/>
</dbReference>
<dbReference type="GO" id="GO:0005938">
    <property type="term" value="C:cell cortex"/>
    <property type="evidence" value="ECO:0007669"/>
    <property type="project" value="UniProtKB-SubCell"/>
</dbReference>
<dbReference type="OrthoDB" id="9945342at2759"/>
<keyword evidence="14" id="KW-0325">Glycoprotein</keyword>
<evidence type="ECO:0000256" key="2">
    <source>
        <dbReference type="ARBA" id="ARBA00004486"/>
    </source>
</evidence>
<evidence type="ECO:0000256" key="10">
    <source>
        <dbReference type="ARBA" id="ARBA00022989"/>
    </source>
</evidence>
<name>A0A9F3W226_PYTBI</name>
<keyword evidence="11 18" id="KW-0472">Membrane</keyword>
<keyword evidence="15" id="KW-0966">Cell projection</keyword>
<keyword evidence="9" id="KW-0430">Lectin</keyword>
<dbReference type="GO" id="GO:0005576">
    <property type="term" value="C:extracellular region"/>
    <property type="evidence" value="ECO:0007669"/>
    <property type="project" value="UniProtKB-SubCell"/>
</dbReference>
<accession>A0A9F3W226</accession>
<keyword evidence="5" id="KW-0963">Cytoplasm</keyword>
<dbReference type="InterPro" id="IPR016187">
    <property type="entry name" value="CTDL_fold"/>
</dbReference>
<dbReference type="Proteomes" id="UP000695026">
    <property type="component" value="Unplaced"/>
</dbReference>
<evidence type="ECO:0000256" key="13">
    <source>
        <dbReference type="ARBA" id="ARBA00023170"/>
    </source>
</evidence>
<protein>
    <recommendedName>
        <fullName evidence="17">CD302 antigen</fullName>
    </recommendedName>
</protein>
<dbReference type="InterPro" id="IPR050111">
    <property type="entry name" value="C-type_lectin/snaclec_domain"/>
</dbReference>
<dbReference type="GO" id="GO:0016020">
    <property type="term" value="C:membrane"/>
    <property type="evidence" value="ECO:0007669"/>
    <property type="project" value="UniProtKB-SubCell"/>
</dbReference>
<evidence type="ECO:0000256" key="12">
    <source>
        <dbReference type="ARBA" id="ARBA00023157"/>
    </source>
</evidence>
<dbReference type="SMART" id="SM00034">
    <property type="entry name" value="CLECT"/>
    <property type="match status" value="1"/>
</dbReference>
<evidence type="ECO:0000256" key="4">
    <source>
        <dbReference type="ARBA" id="ARBA00004613"/>
    </source>
</evidence>
<evidence type="ECO:0000256" key="16">
    <source>
        <dbReference type="ARBA" id="ARBA00037495"/>
    </source>
</evidence>
<gene>
    <name evidence="22" type="primary">CD302</name>
</gene>
<dbReference type="Pfam" id="PF00059">
    <property type="entry name" value="Lectin_C"/>
    <property type="match status" value="1"/>
</dbReference>
<dbReference type="RefSeq" id="XP_015747062.1">
    <property type="nucleotide sequence ID" value="XM_015891576.2"/>
</dbReference>
<evidence type="ECO:0000256" key="17">
    <source>
        <dbReference type="ARBA" id="ARBA00040676"/>
    </source>
</evidence>
<proteinExistence type="predicted"/>
<dbReference type="KEGG" id="pbi:107326858"/>
<dbReference type="GeneID" id="107326858"/>
<comment type="function">
    <text evidence="16">Potential multifunctional C-type lectin receptor that may play roles in endocytosis and phagocytosis as well as in cell adhesion and migration.</text>
</comment>
<evidence type="ECO:0000256" key="1">
    <source>
        <dbReference type="ARBA" id="ARBA00004479"/>
    </source>
</evidence>
<evidence type="ECO:0000256" key="11">
    <source>
        <dbReference type="ARBA" id="ARBA00023136"/>
    </source>
</evidence>
<evidence type="ECO:0000256" key="14">
    <source>
        <dbReference type="ARBA" id="ARBA00023180"/>
    </source>
</evidence>
<evidence type="ECO:0000259" key="20">
    <source>
        <dbReference type="PROSITE" id="PS50041"/>
    </source>
</evidence>
<evidence type="ECO:0000256" key="5">
    <source>
        <dbReference type="ARBA" id="ARBA00022490"/>
    </source>
</evidence>
<keyword evidence="12" id="KW-1015">Disulfide bond</keyword>
<evidence type="ECO:0000256" key="8">
    <source>
        <dbReference type="ARBA" id="ARBA00022729"/>
    </source>
</evidence>
<feature type="chain" id="PRO_5039905574" description="CD302 antigen" evidence="19">
    <location>
        <begin position="31"/>
        <end position="237"/>
    </location>
</feature>
<evidence type="ECO:0000256" key="6">
    <source>
        <dbReference type="ARBA" id="ARBA00022525"/>
    </source>
</evidence>
<evidence type="ECO:0000256" key="7">
    <source>
        <dbReference type="ARBA" id="ARBA00022692"/>
    </source>
</evidence>
<dbReference type="OMA" id="RWENVSC"/>
<keyword evidence="8 19" id="KW-0732">Signal</keyword>
<evidence type="ECO:0000256" key="15">
    <source>
        <dbReference type="ARBA" id="ARBA00023273"/>
    </source>
</evidence>
<dbReference type="AlphaFoldDB" id="A0A9F3W226"/>
<evidence type="ECO:0000256" key="3">
    <source>
        <dbReference type="ARBA" id="ARBA00004544"/>
    </source>
</evidence>
<dbReference type="SUPFAM" id="SSF56436">
    <property type="entry name" value="C-type lectin-like"/>
    <property type="match status" value="1"/>
</dbReference>
<keyword evidence="21" id="KW-1185">Reference proteome</keyword>
<dbReference type="CDD" id="cd00037">
    <property type="entry name" value="CLECT"/>
    <property type="match status" value="1"/>
</dbReference>
<keyword evidence="7 18" id="KW-0812">Transmembrane</keyword>
<dbReference type="PANTHER" id="PTHR22803">
    <property type="entry name" value="MANNOSE, PHOSPHOLIPASE, LECTIN RECEPTOR RELATED"/>
    <property type="match status" value="1"/>
</dbReference>
<keyword evidence="13" id="KW-0675">Receptor</keyword>
<evidence type="ECO:0000313" key="21">
    <source>
        <dbReference type="Proteomes" id="UP000695026"/>
    </source>
</evidence>